<evidence type="ECO:0000313" key="2">
    <source>
        <dbReference type="Proteomes" id="UP000782705"/>
    </source>
</evidence>
<keyword evidence="2" id="KW-1185">Reference proteome</keyword>
<dbReference type="Proteomes" id="UP000782705">
    <property type="component" value="Unassembled WGS sequence"/>
</dbReference>
<dbReference type="EMBL" id="MAEL01000050">
    <property type="protein sequence ID" value="KAF1302469.1"/>
    <property type="molecule type" value="Genomic_DNA"/>
</dbReference>
<protein>
    <submittedName>
        <fullName evidence="1">Uncharacterized protein</fullName>
    </submittedName>
</protein>
<accession>A0ABQ6YXC1</accession>
<proteinExistence type="predicted"/>
<gene>
    <name evidence="1" type="ORF">BAU17_13960</name>
</gene>
<comment type="caution">
    <text evidence="1">The sequence shown here is derived from an EMBL/GenBank/DDBJ whole genome shotgun (WGS) entry which is preliminary data.</text>
</comment>
<organism evidence="1 2">
    <name type="scientific">Candidatus Enterococcus willemsii</name>
    <dbReference type="NCBI Taxonomy" id="1857215"/>
    <lineage>
        <taxon>Bacteria</taxon>
        <taxon>Bacillati</taxon>
        <taxon>Bacillota</taxon>
        <taxon>Bacilli</taxon>
        <taxon>Lactobacillales</taxon>
        <taxon>Enterococcaceae</taxon>
        <taxon>Enterococcus</taxon>
    </lineage>
</organism>
<dbReference type="RefSeq" id="WP_161902763.1">
    <property type="nucleotide sequence ID" value="NZ_MAEL01000050.1"/>
</dbReference>
<sequence>MKIYTVQPKDFLCFVDKEGYIMPQKCELDKDTLEWLSDTKDVYQWMAEQYSVRTGFPNDRYLIWVYSTMRDVRWQTVDFTKFSVFCFEIPIEKMQSNFLWSDLIEWHWHLNHFDGWETKTDIFDFNLKKYSKNIVPQGVTIRLKKEWIKKVYNKSLDK</sequence>
<evidence type="ECO:0000313" key="1">
    <source>
        <dbReference type="EMBL" id="KAF1302469.1"/>
    </source>
</evidence>
<name>A0ABQ6YXC1_9ENTE</name>
<reference evidence="1 2" key="1">
    <citation type="submission" date="2016-06" db="EMBL/GenBank/DDBJ databases">
        <title>Four novel species of enterococci isolated from chicken manure.</title>
        <authorList>
            <person name="Van Tyne D."/>
        </authorList>
    </citation>
    <scope>NUCLEOTIDE SEQUENCE [LARGE SCALE GENOMIC DNA]</scope>
    <source>
        <strain evidence="1 2">CU12B</strain>
    </source>
</reference>